<protein>
    <submittedName>
        <fullName evidence="3">Uncharacterized protein</fullName>
    </submittedName>
</protein>
<feature type="compositionally biased region" description="Acidic residues" evidence="2">
    <location>
        <begin position="17"/>
        <end position="27"/>
    </location>
</feature>
<keyword evidence="1" id="KW-0175">Coiled coil</keyword>
<evidence type="ECO:0000313" key="3">
    <source>
        <dbReference type="EMBL" id="CAE0341567.1"/>
    </source>
</evidence>
<proteinExistence type="predicted"/>
<sequence length="226" mass="26765">MYRTLLKLKSLVKHSDTEEEDKEEEIDTSDHSKSVAKTMTNFYKPLLAEGEEDEDSPPDSSELQADRPDSADKDYYSKFYNLLYEDDNFQEFKERLELDAQLFERDFRRDLDIKGDKSGLSMQITQCLAEIQKWKEDRKKVQREYNEQSLLLIKQKEEEVRKFKEKLKAEEQAMKLEQQRFEKFQNEVIKGGITRIETATQKLKTTEAKVKSEAAREVIEQTLKNK</sequence>
<organism evidence="3">
    <name type="scientific">Euplotes harpa</name>
    <dbReference type="NCBI Taxonomy" id="151035"/>
    <lineage>
        <taxon>Eukaryota</taxon>
        <taxon>Sar</taxon>
        <taxon>Alveolata</taxon>
        <taxon>Ciliophora</taxon>
        <taxon>Intramacronucleata</taxon>
        <taxon>Spirotrichea</taxon>
        <taxon>Hypotrichia</taxon>
        <taxon>Euplotida</taxon>
        <taxon>Euplotidae</taxon>
        <taxon>Euplotes</taxon>
    </lineage>
</organism>
<gene>
    <name evidence="3" type="ORF">EHAR0213_LOCUS474</name>
</gene>
<accession>A0A7S3N4Q7</accession>
<feature type="region of interest" description="Disordered" evidence="2">
    <location>
        <begin position="13"/>
        <end position="72"/>
    </location>
</feature>
<name>A0A7S3N4Q7_9SPIT</name>
<evidence type="ECO:0000256" key="2">
    <source>
        <dbReference type="SAM" id="MobiDB-lite"/>
    </source>
</evidence>
<reference evidence="3" key="1">
    <citation type="submission" date="2021-01" db="EMBL/GenBank/DDBJ databases">
        <authorList>
            <person name="Corre E."/>
            <person name="Pelletier E."/>
            <person name="Niang G."/>
            <person name="Scheremetjew M."/>
            <person name="Finn R."/>
            <person name="Kale V."/>
            <person name="Holt S."/>
            <person name="Cochrane G."/>
            <person name="Meng A."/>
            <person name="Brown T."/>
            <person name="Cohen L."/>
        </authorList>
    </citation>
    <scope>NUCLEOTIDE SEQUENCE</scope>
    <source>
        <strain evidence="3">FSP1.4</strain>
    </source>
</reference>
<dbReference type="EMBL" id="HBII01001094">
    <property type="protein sequence ID" value="CAE0341567.1"/>
    <property type="molecule type" value="Transcribed_RNA"/>
</dbReference>
<dbReference type="AlphaFoldDB" id="A0A7S3N4Q7"/>
<evidence type="ECO:0000256" key="1">
    <source>
        <dbReference type="SAM" id="Coils"/>
    </source>
</evidence>
<feature type="coiled-coil region" evidence="1">
    <location>
        <begin position="124"/>
        <end position="216"/>
    </location>
</feature>